<proteinExistence type="predicted"/>
<gene>
    <name evidence="1" type="ORF">Ddye_030443</name>
</gene>
<evidence type="ECO:0000313" key="1">
    <source>
        <dbReference type="EMBL" id="KAK2635651.1"/>
    </source>
</evidence>
<dbReference type="AlphaFoldDB" id="A0AAD9TGP7"/>
<reference evidence="1" key="1">
    <citation type="journal article" date="2023" name="Plant J.">
        <title>Genome sequences and population genomics provide insights into the demographic history, inbreeding, and mutation load of two 'living fossil' tree species of Dipteronia.</title>
        <authorList>
            <person name="Feng Y."/>
            <person name="Comes H.P."/>
            <person name="Chen J."/>
            <person name="Zhu S."/>
            <person name="Lu R."/>
            <person name="Zhang X."/>
            <person name="Li P."/>
            <person name="Qiu J."/>
            <person name="Olsen K.M."/>
            <person name="Qiu Y."/>
        </authorList>
    </citation>
    <scope>NUCLEOTIDE SEQUENCE</scope>
    <source>
        <strain evidence="1">KIB01</strain>
    </source>
</reference>
<comment type="caution">
    <text evidence="1">The sequence shown here is derived from an EMBL/GenBank/DDBJ whole genome shotgun (WGS) entry which is preliminary data.</text>
</comment>
<name>A0AAD9TGP7_9ROSI</name>
<protein>
    <submittedName>
        <fullName evidence="1">Uncharacterized protein</fullName>
    </submittedName>
</protein>
<keyword evidence="2" id="KW-1185">Reference proteome</keyword>
<organism evidence="1 2">
    <name type="scientific">Dipteronia dyeriana</name>
    <dbReference type="NCBI Taxonomy" id="168575"/>
    <lineage>
        <taxon>Eukaryota</taxon>
        <taxon>Viridiplantae</taxon>
        <taxon>Streptophyta</taxon>
        <taxon>Embryophyta</taxon>
        <taxon>Tracheophyta</taxon>
        <taxon>Spermatophyta</taxon>
        <taxon>Magnoliopsida</taxon>
        <taxon>eudicotyledons</taxon>
        <taxon>Gunneridae</taxon>
        <taxon>Pentapetalae</taxon>
        <taxon>rosids</taxon>
        <taxon>malvids</taxon>
        <taxon>Sapindales</taxon>
        <taxon>Sapindaceae</taxon>
        <taxon>Hippocastanoideae</taxon>
        <taxon>Acereae</taxon>
        <taxon>Dipteronia</taxon>
    </lineage>
</organism>
<dbReference type="EMBL" id="JANJYI010000009">
    <property type="protein sequence ID" value="KAK2635651.1"/>
    <property type="molecule type" value="Genomic_DNA"/>
</dbReference>
<sequence length="139" mass="15346">MKIVSKKQPLFLNFSNNSWTIVGKMTVSCQVINPKSTLRSHSKTNRLGPAVWFHALVIGCDGKVVTGCRFCIYANVGAIGGQRRRKKCRSVTSCGDGQQWRMSGGPWAGELQVWEVLGVYVVWLGPPSVYEFGPWGANL</sequence>
<evidence type="ECO:0000313" key="2">
    <source>
        <dbReference type="Proteomes" id="UP001280121"/>
    </source>
</evidence>
<dbReference type="Proteomes" id="UP001280121">
    <property type="component" value="Unassembled WGS sequence"/>
</dbReference>
<accession>A0AAD9TGP7</accession>